<dbReference type="EMBL" id="JACFXV010000069">
    <property type="protein sequence ID" value="MBA5779527.1"/>
    <property type="molecule type" value="Genomic_DNA"/>
</dbReference>
<comment type="caution">
    <text evidence="1">The sequence shown here is derived from an EMBL/GenBank/DDBJ whole genome shotgun (WGS) entry which is preliminary data.</text>
</comment>
<keyword evidence="2" id="KW-1185">Reference proteome</keyword>
<protein>
    <submittedName>
        <fullName evidence="1">Uncharacterized protein</fullName>
    </submittedName>
</protein>
<sequence length="153" mass="15972">MLRSDEVLDALHAVLSAAAAASPDVPEIKRNETLDDAFEALGIGASAYVNLVDGDLEKQDVALGAAADGYELAQRATVEIVVQAETDAARRAAIASIAGAMEAAIAADRTLGQTADFCEVTGLRRENLATDGVANVKGAELTLEILFRSDRPF</sequence>
<evidence type="ECO:0000313" key="1">
    <source>
        <dbReference type="EMBL" id="MBA5779527.1"/>
    </source>
</evidence>
<dbReference type="RefSeq" id="WP_182168352.1">
    <property type="nucleotide sequence ID" value="NZ_JACFXV010000069.1"/>
</dbReference>
<organism evidence="1 2">
    <name type="scientific">Stappia albiluteola</name>
    <dbReference type="NCBI Taxonomy" id="2758565"/>
    <lineage>
        <taxon>Bacteria</taxon>
        <taxon>Pseudomonadati</taxon>
        <taxon>Pseudomonadota</taxon>
        <taxon>Alphaproteobacteria</taxon>
        <taxon>Hyphomicrobiales</taxon>
        <taxon>Stappiaceae</taxon>
        <taxon>Stappia</taxon>
    </lineage>
</organism>
<evidence type="ECO:0000313" key="2">
    <source>
        <dbReference type="Proteomes" id="UP000541109"/>
    </source>
</evidence>
<name>A0A839AL48_9HYPH</name>
<dbReference type="Proteomes" id="UP000541109">
    <property type="component" value="Unassembled WGS sequence"/>
</dbReference>
<gene>
    <name evidence="1" type="ORF">H2509_20545</name>
</gene>
<reference evidence="1 2" key="1">
    <citation type="submission" date="2020-07" db="EMBL/GenBank/DDBJ databases">
        <title>Stappia sp., F7233, whole genome shotgun sequencing project.</title>
        <authorList>
            <person name="Jiang S."/>
            <person name="Liu Z.W."/>
            <person name="Du Z.J."/>
        </authorList>
    </citation>
    <scope>NUCLEOTIDE SEQUENCE [LARGE SCALE GENOMIC DNA]</scope>
    <source>
        <strain evidence="1 2">F7233</strain>
    </source>
</reference>
<dbReference type="AlphaFoldDB" id="A0A839AL48"/>
<accession>A0A839AL48</accession>
<proteinExistence type="predicted"/>